<evidence type="ECO:0000313" key="2">
    <source>
        <dbReference type="Proteomes" id="UP000239550"/>
    </source>
</evidence>
<gene>
    <name evidence="1" type="ORF">C6H66_19055</name>
</gene>
<dbReference type="Proteomes" id="UP000239550">
    <property type="component" value="Unassembled WGS sequence"/>
</dbReference>
<dbReference type="EMBL" id="PUWT01000055">
    <property type="protein sequence ID" value="PQQ23551.1"/>
    <property type="molecule type" value="Genomic_DNA"/>
</dbReference>
<organism evidence="1 2">
    <name type="scientific">Photorhabdus hindustanensis</name>
    <dbReference type="NCBI Taxonomy" id="2918802"/>
    <lineage>
        <taxon>Bacteria</taxon>
        <taxon>Pseudomonadati</taxon>
        <taxon>Pseudomonadota</taxon>
        <taxon>Gammaproteobacteria</taxon>
        <taxon>Enterobacterales</taxon>
        <taxon>Morganellaceae</taxon>
        <taxon>Photorhabdus</taxon>
    </lineage>
</organism>
<accession>A0A2S8PWZ7</accession>
<dbReference type="SMR" id="A0A2S8PWZ7"/>
<reference evidence="1 2" key="1">
    <citation type="submission" date="2018-02" db="EMBL/GenBank/DDBJ databases">
        <title>Five New Genomes of Indian Photorhabdus Isolates TSA.</title>
        <authorList>
            <person name="Dubay B."/>
            <person name="Somvanshi V.S."/>
        </authorList>
    </citation>
    <scope>NUCLEOTIDE SEQUENCE [LARGE SCALE GENOMIC DNA]</scope>
    <source>
        <strain evidence="1 2">H1</strain>
    </source>
</reference>
<proteinExistence type="predicted"/>
<protein>
    <submittedName>
        <fullName evidence="1">Uncharacterized protein</fullName>
    </submittedName>
</protein>
<evidence type="ECO:0000313" key="1">
    <source>
        <dbReference type="EMBL" id="PQQ23551.1"/>
    </source>
</evidence>
<name>A0A2S8PWZ7_9GAMM</name>
<dbReference type="AlphaFoldDB" id="A0A2S8PWZ7"/>
<comment type="caution">
    <text evidence="1">The sequence shown here is derived from an EMBL/GenBank/DDBJ whole genome shotgun (WGS) entry which is preliminary data.</text>
</comment>
<dbReference type="RefSeq" id="WP_105396399.1">
    <property type="nucleotide sequence ID" value="NZ_CAWNTA010000122.1"/>
</dbReference>
<keyword evidence="2" id="KW-1185">Reference proteome</keyword>
<sequence length="168" mass="19936">MTSKYADNRNCYSYVVTGESASELPKNKSDSLSKLMIYNITNVLNNPLSRSKAEVSFEEVEEFIRWANKRKYHLDWRIFAYFLSFRHESKKHLTDEMINDLLIFSASQWTYFDKSDKEEIIIYSKIKEGYKFIAKKSKKASIARKLYIAKIDIMDDGSHDRRKEIIYI</sequence>